<dbReference type="OrthoDB" id="7585155at2"/>
<dbReference type="GO" id="GO:0016020">
    <property type="term" value="C:membrane"/>
    <property type="evidence" value="ECO:0007669"/>
    <property type="project" value="UniProtKB-SubCell"/>
</dbReference>
<keyword evidence="3" id="KW-1133">Transmembrane helix</keyword>
<evidence type="ECO:0000256" key="6">
    <source>
        <dbReference type="SAM" id="SignalP"/>
    </source>
</evidence>
<dbReference type="Gene3D" id="3.30.1150.10">
    <property type="match status" value="1"/>
</dbReference>
<dbReference type="EMBL" id="RCZK01000010">
    <property type="protein sequence ID" value="TPG10798.1"/>
    <property type="molecule type" value="Genomic_DNA"/>
</dbReference>
<gene>
    <name evidence="8" type="ORF">EAH84_11975</name>
</gene>
<name>A0A502CCV2_9SPHN</name>
<dbReference type="PROSITE" id="PS52015">
    <property type="entry name" value="TONB_CTD"/>
    <property type="match status" value="1"/>
</dbReference>
<keyword evidence="4" id="KW-0472">Membrane</keyword>
<dbReference type="GO" id="GO:0055085">
    <property type="term" value="P:transmembrane transport"/>
    <property type="evidence" value="ECO:0007669"/>
    <property type="project" value="InterPro"/>
</dbReference>
<sequence>MRRWVIAIEAIALATGMATAASAQGEDATAVRRTSDQIRFANYPPESMRRGEEGVVGVRVTTDRKGAMTDCKVTKTSGYIGLDTASCDMLLAYGRTQPFLGPDGRKVIREQDGQVYWQLPPEKRPAIPPPQTVSASFLASNRSDSEKVICHTQTRTGSLAERQKICMTASQWERQRRGAQDDLTSMTPKYQSGQ</sequence>
<evidence type="ECO:0000313" key="9">
    <source>
        <dbReference type="Proteomes" id="UP000318413"/>
    </source>
</evidence>
<keyword evidence="2" id="KW-0812">Transmembrane</keyword>
<feature type="chain" id="PRO_5021503289" evidence="6">
    <location>
        <begin position="21"/>
        <end position="194"/>
    </location>
</feature>
<feature type="region of interest" description="Disordered" evidence="5">
    <location>
        <begin position="171"/>
        <end position="194"/>
    </location>
</feature>
<evidence type="ECO:0000256" key="3">
    <source>
        <dbReference type="ARBA" id="ARBA00022989"/>
    </source>
</evidence>
<evidence type="ECO:0000256" key="2">
    <source>
        <dbReference type="ARBA" id="ARBA00022692"/>
    </source>
</evidence>
<keyword evidence="6" id="KW-0732">Signal</keyword>
<accession>A0A502CCV2</accession>
<proteinExistence type="predicted"/>
<evidence type="ECO:0000256" key="5">
    <source>
        <dbReference type="SAM" id="MobiDB-lite"/>
    </source>
</evidence>
<dbReference type="Proteomes" id="UP000318413">
    <property type="component" value="Unassembled WGS sequence"/>
</dbReference>
<comment type="subcellular location">
    <subcellularLocation>
        <location evidence="1">Membrane</location>
        <topology evidence="1">Single-pass membrane protein</topology>
    </subcellularLocation>
</comment>
<dbReference type="AlphaFoldDB" id="A0A502CCV2"/>
<organism evidence="8 9">
    <name type="scientific">Sphingomonas oligophenolica</name>
    <dbReference type="NCBI Taxonomy" id="301154"/>
    <lineage>
        <taxon>Bacteria</taxon>
        <taxon>Pseudomonadati</taxon>
        <taxon>Pseudomonadota</taxon>
        <taxon>Alphaproteobacteria</taxon>
        <taxon>Sphingomonadales</taxon>
        <taxon>Sphingomonadaceae</taxon>
        <taxon>Sphingomonas</taxon>
    </lineage>
</organism>
<evidence type="ECO:0000259" key="7">
    <source>
        <dbReference type="PROSITE" id="PS52015"/>
    </source>
</evidence>
<evidence type="ECO:0000256" key="1">
    <source>
        <dbReference type="ARBA" id="ARBA00004167"/>
    </source>
</evidence>
<comment type="caution">
    <text evidence="8">The sequence shown here is derived from an EMBL/GenBank/DDBJ whole genome shotgun (WGS) entry which is preliminary data.</text>
</comment>
<keyword evidence="9" id="KW-1185">Reference proteome</keyword>
<dbReference type="InterPro" id="IPR037682">
    <property type="entry name" value="TonB_C"/>
</dbReference>
<reference evidence="8 9" key="1">
    <citation type="journal article" date="2019" name="Environ. Microbiol.">
        <title>Species interactions and distinct microbial communities in high Arctic permafrost affected cryosols are associated with the CH4 and CO2 gas fluxes.</title>
        <authorList>
            <person name="Altshuler I."/>
            <person name="Hamel J."/>
            <person name="Turney S."/>
            <person name="Magnuson E."/>
            <person name="Levesque R."/>
            <person name="Greer C."/>
            <person name="Whyte L.G."/>
        </authorList>
    </citation>
    <scope>NUCLEOTIDE SEQUENCE [LARGE SCALE GENOMIC DNA]</scope>
    <source>
        <strain evidence="8 9">S5.1</strain>
    </source>
</reference>
<feature type="compositionally biased region" description="Polar residues" evidence="5">
    <location>
        <begin position="182"/>
        <end position="194"/>
    </location>
</feature>
<dbReference type="Pfam" id="PF03544">
    <property type="entry name" value="TonB_C"/>
    <property type="match status" value="1"/>
</dbReference>
<feature type="signal peptide" evidence="6">
    <location>
        <begin position="1"/>
        <end position="20"/>
    </location>
</feature>
<protein>
    <submittedName>
        <fullName evidence="8">TonB family protein</fullName>
    </submittedName>
</protein>
<evidence type="ECO:0000256" key="4">
    <source>
        <dbReference type="ARBA" id="ARBA00023136"/>
    </source>
</evidence>
<dbReference type="SUPFAM" id="SSF74653">
    <property type="entry name" value="TolA/TonB C-terminal domain"/>
    <property type="match status" value="1"/>
</dbReference>
<feature type="domain" description="TonB C-terminal" evidence="7">
    <location>
        <begin position="28"/>
        <end position="126"/>
    </location>
</feature>
<evidence type="ECO:0000313" key="8">
    <source>
        <dbReference type="EMBL" id="TPG10798.1"/>
    </source>
</evidence>
<dbReference type="InterPro" id="IPR006260">
    <property type="entry name" value="TonB/TolA_C"/>
</dbReference>
<dbReference type="NCBIfam" id="TIGR01352">
    <property type="entry name" value="tonB_Cterm"/>
    <property type="match status" value="1"/>
</dbReference>